<dbReference type="InterPro" id="IPR032789">
    <property type="entry name" value="T2SS-T3SS_pil_N"/>
</dbReference>
<protein>
    <submittedName>
        <fullName evidence="4">Type II secretion system protein</fullName>
    </submittedName>
</protein>
<evidence type="ECO:0000259" key="2">
    <source>
        <dbReference type="Pfam" id="PF00263"/>
    </source>
</evidence>
<name>Q8KF97_CHLTE</name>
<proteinExistence type="inferred from homology"/>
<dbReference type="HOGENOM" id="CLU_017952_2_0_10"/>
<feature type="domain" description="Type II/III secretion system secretin-like" evidence="2">
    <location>
        <begin position="255"/>
        <end position="414"/>
    </location>
</feature>
<feature type="domain" description="Pilus formation protein N-terminal" evidence="3">
    <location>
        <begin position="8"/>
        <end position="76"/>
    </location>
</feature>
<accession>Q8KF97</accession>
<dbReference type="PATRIC" id="fig|194439.7.peg.416"/>
<sequence length="445" mass="46867">MDFSAYAPSSYSVPEGESRVYRLAVPAKRVAVGDPAIADFIMISPSELYLSGKKTGATNLIVWGKNGNFTTAPLVVSRNVKPIQDLLRAVLPKEHDIQLYSSGDALVLAGSVSNALAAETAIRLVKTFLGGTVPDVTPEATLTKKSEAATGTSGGTSISGMTGVASAAGMSGAATVASSGIHGFINLLKIRDPQQVRLEVRIAEVSKSYMEALGFSWTQGVGSTAGSSLMTGFVSNATLNLLLKNSGNLKVEADSQKNWIKMLAEPTIVAMSGQEGYFLVGGKIYTPTPTGNGAVDYQERTYGVGLRFTPTVLDAGRISLKVAPEVSEPDSQFQSAGSLYNLPAFKVSAASTTVEMNEGQNLVIGGLLKDKLTETIEAVPLLGQLPLLGALFRHTSMDSEKVEVIVIVRPTLVKASDTVPELPTDRFVPPGPNRLFLEGKLQGSK</sequence>
<dbReference type="EMBL" id="AE006470">
    <property type="protein sequence ID" value="AAM71676.1"/>
    <property type="molecule type" value="Genomic_DNA"/>
</dbReference>
<keyword evidence="5" id="KW-1185">Reference proteome</keyword>
<evidence type="ECO:0000256" key="1">
    <source>
        <dbReference type="RuleBase" id="RU004003"/>
    </source>
</evidence>
<evidence type="ECO:0000313" key="4">
    <source>
        <dbReference type="EMBL" id="AAM71676.1"/>
    </source>
</evidence>
<evidence type="ECO:0000313" key="5">
    <source>
        <dbReference type="Proteomes" id="UP000001007"/>
    </source>
</evidence>
<gene>
    <name evidence="4" type="ordered locus">CT0430</name>
</gene>
<dbReference type="PANTHER" id="PTHR30332:SF17">
    <property type="entry name" value="TYPE IV PILIATION SYSTEM PROTEIN DR_0774-RELATED"/>
    <property type="match status" value="1"/>
</dbReference>
<dbReference type="EnsemblBacteria" id="AAM71676">
    <property type="protein sequence ID" value="AAM71676"/>
    <property type="gene ID" value="CT0430"/>
</dbReference>
<dbReference type="InterPro" id="IPR004846">
    <property type="entry name" value="T2SS/T3SS_dom"/>
</dbReference>
<dbReference type="InterPro" id="IPR050810">
    <property type="entry name" value="Bact_Secretion_Sys_Channel"/>
</dbReference>
<dbReference type="InterPro" id="IPR001775">
    <property type="entry name" value="GspD/PilQ"/>
</dbReference>
<dbReference type="AlphaFoldDB" id="Q8KF97"/>
<dbReference type="STRING" id="194439.CT0430"/>
<comment type="similarity">
    <text evidence="1">Belongs to the bacterial secretin family.</text>
</comment>
<reference evidence="4 5" key="1">
    <citation type="journal article" date="2002" name="Proc. Natl. Acad. Sci. U.S.A.">
        <title>The complete genome sequence of Chlorobium tepidum TLS, a photosynthetic, anaerobic, green-sulfur bacterium.</title>
        <authorList>
            <person name="Eisen J.A."/>
            <person name="Nelson K.E."/>
            <person name="Paulsen I.T."/>
            <person name="Heidelberg J.F."/>
            <person name="Wu M."/>
            <person name="Dodson R.J."/>
            <person name="Deboy R."/>
            <person name="Gwinn M.L."/>
            <person name="Nelson W.C."/>
            <person name="Haft D.H."/>
            <person name="Hickey E.K."/>
            <person name="Peterson J.D."/>
            <person name="Durkin A.S."/>
            <person name="Kolonay J.L."/>
            <person name="Yang F."/>
            <person name="Holt I."/>
            <person name="Umayam L.A."/>
            <person name="Mason T."/>
            <person name="Brenner M."/>
            <person name="Shea T.P."/>
            <person name="Parksey D."/>
            <person name="Nierman W.C."/>
            <person name="Feldblyum T.V."/>
            <person name="Hansen C.L."/>
            <person name="Craven M.B."/>
            <person name="Radune D."/>
            <person name="Vamathevan J."/>
            <person name="Khouri H."/>
            <person name="White O."/>
            <person name="Gruber T.M."/>
            <person name="Ketchum K.A."/>
            <person name="Venter J.C."/>
            <person name="Tettelin H."/>
            <person name="Bryant D.A."/>
            <person name="Fraser C.M."/>
        </authorList>
    </citation>
    <scope>NUCLEOTIDE SEQUENCE [LARGE SCALE GENOMIC DNA]</scope>
    <source>
        <strain evidence="5">ATCC 49652 / DSM 12025 / NBRC 103806 / TLS</strain>
    </source>
</reference>
<dbReference type="PANTHER" id="PTHR30332">
    <property type="entry name" value="PROBABLE GENERAL SECRETION PATHWAY PROTEIN D"/>
    <property type="match status" value="1"/>
</dbReference>
<evidence type="ECO:0000259" key="3">
    <source>
        <dbReference type="Pfam" id="PF13629"/>
    </source>
</evidence>
<dbReference type="PRINTS" id="PR00811">
    <property type="entry name" value="BCTERIALGSPD"/>
</dbReference>
<dbReference type="OrthoDB" id="9779724at2"/>
<dbReference type="GO" id="GO:0009306">
    <property type="term" value="P:protein secretion"/>
    <property type="evidence" value="ECO:0007669"/>
    <property type="project" value="InterPro"/>
</dbReference>
<dbReference type="eggNOG" id="COG4964">
    <property type="taxonomic scope" value="Bacteria"/>
</dbReference>
<dbReference type="KEGG" id="cte:CT0430"/>
<dbReference type="Pfam" id="PF00263">
    <property type="entry name" value="Secretin"/>
    <property type="match status" value="1"/>
</dbReference>
<dbReference type="GO" id="GO:0015627">
    <property type="term" value="C:type II protein secretion system complex"/>
    <property type="evidence" value="ECO:0007669"/>
    <property type="project" value="TreeGrafter"/>
</dbReference>
<organism evidence="4 5">
    <name type="scientific">Chlorobaculum tepidum (strain ATCC 49652 / DSM 12025 / NBRC 103806 / TLS)</name>
    <name type="common">Chlorobium tepidum</name>
    <dbReference type="NCBI Taxonomy" id="194439"/>
    <lineage>
        <taxon>Bacteria</taxon>
        <taxon>Pseudomonadati</taxon>
        <taxon>Chlorobiota</taxon>
        <taxon>Chlorobiia</taxon>
        <taxon>Chlorobiales</taxon>
        <taxon>Chlorobiaceae</taxon>
        <taxon>Chlorobaculum</taxon>
    </lineage>
</organism>
<dbReference type="Proteomes" id="UP000001007">
    <property type="component" value="Chromosome"/>
</dbReference>
<dbReference type="Pfam" id="PF13629">
    <property type="entry name" value="T2SS-T3SS_pil_N"/>
    <property type="match status" value="1"/>
</dbReference>